<evidence type="ECO:0008006" key="5">
    <source>
        <dbReference type="Google" id="ProtNLM"/>
    </source>
</evidence>
<evidence type="ECO:0000256" key="1">
    <source>
        <dbReference type="SAM" id="MobiDB-lite"/>
    </source>
</evidence>
<feature type="region of interest" description="Disordered" evidence="1">
    <location>
        <begin position="178"/>
        <end position="239"/>
    </location>
</feature>
<comment type="caution">
    <text evidence="3">The sequence shown here is derived from an EMBL/GenBank/DDBJ whole genome shotgun (WGS) entry which is preliminary data.</text>
</comment>
<organism evidence="3 4">
    <name type="scientific">Actinomortierella ambigua</name>
    <dbReference type="NCBI Taxonomy" id="1343610"/>
    <lineage>
        <taxon>Eukaryota</taxon>
        <taxon>Fungi</taxon>
        <taxon>Fungi incertae sedis</taxon>
        <taxon>Mucoromycota</taxon>
        <taxon>Mortierellomycotina</taxon>
        <taxon>Mortierellomycetes</taxon>
        <taxon>Mortierellales</taxon>
        <taxon>Mortierellaceae</taxon>
        <taxon>Actinomortierella</taxon>
    </lineage>
</organism>
<sequence>MSKNLCTEASHETWASIADQIALAHPSCLDILERRFARPNNEHNGIDIITSGSVASITTYRAAAAAAANTSTPTAALPVSSSLNGTSADGLPRKRLQSLQDVKATEALLREGRLLGVKAFAIATALCLSGAVVIVGTARWALDVQTIPEFSAKMRDLFPKQRAKFVGAVVDADQAVFGSDRKQQQQEQEQHEHHERSLSEGAITSAGSQEEEVDLDHEQDSNLLSRIERDLKKLAEDNP</sequence>
<accession>A0A9P6QGI2</accession>
<feature type="compositionally biased region" description="Basic and acidic residues" evidence="1">
    <location>
        <begin position="179"/>
        <end position="198"/>
    </location>
</feature>
<keyword evidence="2" id="KW-0472">Membrane</keyword>
<keyword evidence="2" id="KW-0812">Transmembrane</keyword>
<name>A0A9P6QGI2_9FUNG</name>
<proteinExistence type="predicted"/>
<evidence type="ECO:0000313" key="3">
    <source>
        <dbReference type="EMBL" id="KAG0266106.1"/>
    </source>
</evidence>
<dbReference type="Proteomes" id="UP000807716">
    <property type="component" value="Unassembled WGS sequence"/>
</dbReference>
<protein>
    <recommendedName>
        <fullName evidence="5">Transmembrane protein</fullName>
    </recommendedName>
</protein>
<feature type="compositionally biased region" description="Basic and acidic residues" evidence="1">
    <location>
        <begin position="216"/>
        <end position="239"/>
    </location>
</feature>
<dbReference type="EMBL" id="JAAAJB010000101">
    <property type="protein sequence ID" value="KAG0266106.1"/>
    <property type="molecule type" value="Genomic_DNA"/>
</dbReference>
<evidence type="ECO:0000256" key="2">
    <source>
        <dbReference type="SAM" id="Phobius"/>
    </source>
</evidence>
<reference evidence="3" key="1">
    <citation type="journal article" date="2020" name="Fungal Divers.">
        <title>Resolving the Mortierellaceae phylogeny through synthesis of multi-gene phylogenetics and phylogenomics.</title>
        <authorList>
            <person name="Vandepol N."/>
            <person name="Liber J."/>
            <person name="Desiro A."/>
            <person name="Na H."/>
            <person name="Kennedy M."/>
            <person name="Barry K."/>
            <person name="Grigoriev I.V."/>
            <person name="Miller A.N."/>
            <person name="O'Donnell K."/>
            <person name="Stajich J.E."/>
            <person name="Bonito G."/>
        </authorList>
    </citation>
    <scope>NUCLEOTIDE SEQUENCE</scope>
    <source>
        <strain evidence="3">BC1065</strain>
    </source>
</reference>
<dbReference type="AlphaFoldDB" id="A0A9P6QGI2"/>
<dbReference type="OrthoDB" id="3558022at2759"/>
<gene>
    <name evidence="3" type="ORF">DFQ27_000153</name>
</gene>
<evidence type="ECO:0000313" key="4">
    <source>
        <dbReference type="Proteomes" id="UP000807716"/>
    </source>
</evidence>
<keyword evidence="2" id="KW-1133">Transmembrane helix</keyword>
<keyword evidence="4" id="KW-1185">Reference proteome</keyword>
<feature type="transmembrane region" description="Helical" evidence="2">
    <location>
        <begin position="119"/>
        <end position="142"/>
    </location>
</feature>